<keyword evidence="4" id="KW-0378">Hydrolase</keyword>
<comment type="caution">
    <text evidence="8">The sequence shown here is derived from an EMBL/GenBank/DDBJ whole genome shotgun (WGS) entry which is preliminary data.</text>
</comment>
<protein>
    <recommendedName>
        <fullName evidence="7">CRAL-TRIO domain-containing protein</fullName>
    </recommendedName>
</protein>
<dbReference type="PANTHER" id="PTHR12112:SF22">
    <property type="entry name" value="MANGANESE-DEPENDENT INORGANIC PYROPHOSPHATASE-RELATED"/>
    <property type="match status" value="1"/>
</dbReference>
<dbReference type="Pfam" id="PF12496">
    <property type="entry name" value="BNIP2"/>
    <property type="match status" value="1"/>
</dbReference>
<dbReference type="Proteomes" id="UP001461498">
    <property type="component" value="Unassembled WGS sequence"/>
</dbReference>
<evidence type="ECO:0000256" key="2">
    <source>
        <dbReference type="ARBA" id="ARBA00022490"/>
    </source>
</evidence>
<keyword evidence="5" id="KW-0464">Manganese</keyword>
<dbReference type="AlphaFoldDB" id="A0AAW1CVZ9"/>
<accession>A0AAW1CVZ9</accession>
<dbReference type="GO" id="GO:0005737">
    <property type="term" value="C:cytoplasm"/>
    <property type="evidence" value="ECO:0007669"/>
    <property type="project" value="UniProtKB-SubCell"/>
</dbReference>
<reference evidence="8 9" key="1">
    <citation type="submission" date="2022-12" db="EMBL/GenBank/DDBJ databases">
        <title>Chromosome-level genome assembly of true bugs.</title>
        <authorList>
            <person name="Ma L."/>
            <person name="Li H."/>
        </authorList>
    </citation>
    <scope>NUCLEOTIDE SEQUENCE [LARGE SCALE GENOMIC DNA]</scope>
    <source>
        <strain evidence="8">Lab_2022b</strain>
    </source>
</reference>
<feature type="compositionally biased region" description="Basic and acidic residues" evidence="6">
    <location>
        <begin position="75"/>
        <end position="90"/>
    </location>
</feature>
<evidence type="ECO:0000256" key="5">
    <source>
        <dbReference type="ARBA" id="ARBA00023211"/>
    </source>
</evidence>
<keyword evidence="3" id="KW-0479">Metal-binding</keyword>
<dbReference type="InterPro" id="IPR036865">
    <property type="entry name" value="CRAL-TRIO_dom_sf"/>
</dbReference>
<comment type="subcellular location">
    <subcellularLocation>
        <location evidence="1">Cytoplasm</location>
    </subcellularLocation>
</comment>
<feature type="region of interest" description="Disordered" evidence="6">
    <location>
        <begin position="69"/>
        <end position="90"/>
    </location>
</feature>
<feature type="region of interest" description="Disordered" evidence="6">
    <location>
        <begin position="27"/>
        <end position="57"/>
    </location>
</feature>
<evidence type="ECO:0000259" key="7">
    <source>
        <dbReference type="PROSITE" id="PS50191"/>
    </source>
</evidence>
<keyword evidence="9" id="KW-1185">Reference proteome</keyword>
<dbReference type="InterPro" id="IPR022181">
    <property type="entry name" value="Bcl2-/adenovirus-E1B"/>
</dbReference>
<sequence length="328" mass="37231">MDKKMPLSAPSSEPCVKLNGIETVIRHPLDSSEWSPPEISPSRSKGGDSGATCLSDEDDEIVSVFEAVLSPEASGPKESENWSDDPRPTKKKITIDKDLLSSLTELDSPDEDLDEDQILGHMEPLPEYTADEERQDVRGWRKVILGGSEREIDMKVIEPYKRVLSHGGYLASGSHNAIIVFSACFMPHRSRIDYRYVMDNLFCYVVSTLDQLVTDDYVLVYLHGGTTSECMPTFAWLKRCYHMIDRRLRKNLKSLYLVHPTFWLKTLLVMTRPFISPKFSRKIHLVNSLSELFEDVPLEGASIPDRVRQYDRIKQSIKASTSSTSTRV</sequence>
<evidence type="ECO:0000313" key="8">
    <source>
        <dbReference type="EMBL" id="KAK9502636.1"/>
    </source>
</evidence>
<dbReference type="InterPro" id="IPR001251">
    <property type="entry name" value="CRAL-TRIO_dom"/>
</dbReference>
<feature type="compositionally biased region" description="Low complexity" evidence="6">
    <location>
        <begin position="31"/>
        <end position="44"/>
    </location>
</feature>
<dbReference type="PANTHER" id="PTHR12112">
    <property type="entry name" value="BNIP - RELATED"/>
    <property type="match status" value="1"/>
</dbReference>
<dbReference type="PROSITE" id="PS50191">
    <property type="entry name" value="CRAL_TRIO"/>
    <property type="match status" value="1"/>
</dbReference>
<dbReference type="FunFam" id="3.40.525.10:FF:000001">
    <property type="entry name" value="BCL2/adenovirus E1B protein-interacting protein 2"/>
    <property type="match status" value="1"/>
</dbReference>
<keyword evidence="2" id="KW-0963">Cytoplasm</keyword>
<evidence type="ECO:0000256" key="4">
    <source>
        <dbReference type="ARBA" id="ARBA00022801"/>
    </source>
</evidence>
<feature type="domain" description="CRAL-TRIO" evidence="7">
    <location>
        <begin position="157"/>
        <end position="315"/>
    </location>
</feature>
<proteinExistence type="predicted"/>
<evidence type="ECO:0000256" key="3">
    <source>
        <dbReference type="ARBA" id="ARBA00022723"/>
    </source>
</evidence>
<gene>
    <name evidence="8" type="ORF">O3M35_011368</name>
</gene>
<dbReference type="SMART" id="SM00516">
    <property type="entry name" value="SEC14"/>
    <property type="match status" value="1"/>
</dbReference>
<dbReference type="Pfam" id="PF13716">
    <property type="entry name" value="CRAL_TRIO_2"/>
    <property type="match status" value="1"/>
</dbReference>
<dbReference type="CDD" id="cd00170">
    <property type="entry name" value="SEC14"/>
    <property type="match status" value="1"/>
</dbReference>
<name>A0AAW1CVZ9_9HEMI</name>
<dbReference type="SUPFAM" id="SSF52087">
    <property type="entry name" value="CRAL/TRIO domain"/>
    <property type="match status" value="1"/>
</dbReference>
<dbReference type="Gene3D" id="3.40.525.10">
    <property type="entry name" value="CRAL-TRIO lipid binding domain"/>
    <property type="match status" value="1"/>
</dbReference>
<evidence type="ECO:0000256" key="6">
    <source>
        <dbReference type="SAM" id="MobiDB-lite"/>
    </source>
</evidence>
<dbReference type="EMBL" id="JAPXFL010000008">
    <property type="protein sequence ID" value="KAK9502636.1"/>
    <property type="molecule type" value="Genomic_DNA"/>
</dbReference>
<organism evidence="8 9">
    <name type="scientific">Rhynocoris fuscipes</name>
    <dbReference type="NCBI Taxonomy" id="488301"/>
    <lineage>
        <taxon>Eukaryota</taxon>
        <taxon>Metazoa</taxon>
        <taxon>Ecdysozoa</taxon>
        <taxon>Arthropoda</taxon>
        <taxon>Hexapoda</taxon>
        <taxon>Insecta</taxon>
        <taxon>Pterygota</taxon>
        <taxon>Neoptera</taxon>
        <taxon>Paraneoptera</taxon>
        <taxon>Hemiptera</taxon>
        <taxon>Heteroptera</taxon>
        <taxon>Panheteroptera</taxon>
        <taxon>Cimicomorpha</taxon>
        <taxon>Reduviidae</taxon>
        <taxon>Harpactorinae</taxon>
        <taxon>Harpactorini</taxon>
        <taxon>Rhynocoris</taxon>
    </lineage>
</organism>
<evidence type="ECO:0000313" key="9">
    <source>
        <dbReference type="Proteomes" id="UP001461498"/>
    </source>
</evidence>
<evidence type="ECO:0000256" key="1">
    <source>
        <dbReference type="ARBA" id="ARBA00004496"/>
    </source>
</evidence>